<name>A0AC35FS46_9BILA</name>
<evidence type="ECO:0000313" key="2">
    <source>
        <dbReference type="WBParaSite" id="PS1159_v2.g20287.t1"/>
    </source>
</evidence>
<dbReference type="Proteomes" id="UP000887580">
    <property type="component" value="Unplaced"/>
</dbReference>
<organism evidence="1 2">
    <name type="scientific">Panagrolaimus sp. PS1159</name>
    <dbReference type="NCBI Taxonomy" id="55785"/>
    <lineage>
        <taxon>Eukaryota</taxon>
        <taxon>Metazoa</taxon>
        <taxon>Ecdysozoa</taxon>
        <taxon>Nematoda</taxon>
        <taxon>Chromadorea</taxon>
        <taxon>Rhabditida</taxon>
        <taxon>Tylenchina</taxon>
        <taxon>Panagrolaimomorpha</taxon>
        <taxon>Panagrolaimoidea</taxon>
        <taxon>Panagrolaimidae</taxon>
        <taxon>Panagrolaimus</taxon>
    </lineage>
</organism>
<dbReference type="WBParaSite" id="PS1159_v2.g20287.t1">
    <property type="protein sequence ID" value="PS1159_v2.g20287.t1"/>
    <property type="gene ID" value="PS1159_v2.g20287"/>
</dbReference>
<reference evidence="2" key="1">
    <citation type="submission" date="2022-11" db="UniProtKB">
        <authorList>
            <consortium name="WormBaseParasite"/>
        </authorList>
    </citation>
    <scope>IDENTIFICATION</scope>
</reference>
<proteinExistence type="predicted"/>
<evidence type="ECO:0000313" key="1">
    <source>
        <dbReference type="Proteomes" id="UP000887580"/>
    </source>
</evidence>
<protein>
    <submittedName>
        <fullName evidence="2">Uncharacterized protein</fullName>
    </submittedName>
</protein>
<accession>A0AC35FS46</accession>
<sequence length="145" mass="16247">MKELCLLLLFIVGSVAVPVYHGDRRFWTVVDSNGRSKVALHLAFVGDEKYIRGEVKVKSEDGALDVMMYLFQKCGRTERSDDYATGVIKGNELPLETIGRVCFKDADPFRQYGTNTEDNTMELQVSPGAFGCQAFLILVILLLYV</sequence>